<proteinExistence type="predicted"/>
<dbReference type="OrthoDB" id="3227556at2759"/>
<protein>
    <submittedName>
        <fullName evidence="1">Uncharacterized protein</fullName>
    </submittedName>
</protein>
<reference evidence="1" key="1">
    <citation type="submission" date="2020-05" db="EMBL/GenBank/DDBJ databases">
        <title>Mycena genomes resolve the evolution of fungal bioluminescence.</title>
        <authorList>
            <person name="Tsai I.J."/>
        </authorList>
    </citation>
    <scope>NUCLEOTIDE SEQUENCE</scope>
    <source>
        <strain evidence="1">CCC161011</strain>
    </source>
</reference>
<evidence type="ECO:0000313" key="2">
    <source>
        <dbReference type="Proteomes" id="UP000620124"/>
    </source>
</evidence>
<name>A0A8H6YQG1_9AGAR</name>
<dbReference type="EMBL" id="JACAZI010000004">
    <property type="protein sequence ID" value="KAF7362060.1"/>
    <property type="molecule type" value="Genomic_DNA"/>
</dbReference>
<dbReference type="AlphaFoldDB" id="A0A8H6YQG1"/>
<accession>A0A8H6YQG1</accession>
<dbReference type="Proteomes" id="UP000620124">
    <property type="component" value="Unassembled WGS sequence"/>
</dbReference>
<gene>
    <name evidence="1" type="ORF">MVEN_00551400</name>
</gene>
<keyword evidence="2" id="KW-1185">Reference proteome</keyword>
<evidence type="ECO:0000313" key="1">
    <source>
        <dbReference type="EMBL" id="KAF7362060.1"/>
    </source>
</evidence>
<organism evidence="1 2">
    <name type="scientific">Mycena venus</name>
    <dbReference type="NCBI Taxonomy" id="2733690"/>
    <lineage>
        <taxon>Eukaryota</taxon>
        <taxon>Fungi</taxon>
        <taxon>Dikarya</taxon>
        <taxon>Basidiomycota</taxon>
        <taxon>Agaricomycotina</taxon>
        <taxon>Agaricomycetes</taxon>
        <taxon>Agaricomycetidae</taxon>
        <taxon>Agaricales</taxon>
        <taxon>Marasmiineae</taxon>
        <taxon>Mycenaceae</taxon>
        <taxon>Mycena</taxon>
    </lineage>
</organism>
<comment type="caution">
    <text evidence="1">The sequence shown here is derived from an EMBL/GenBank/DDBJ whole genome shotgun (WGS) entry which is preliminary data.</text>
</comment>
<sequence>MSKDAKPLALSETLRDLALLRVSDLDVASLVPPQATQSSKPETTTNATVEQSYEFVRQARAAIKLYNRGEVEQVGSGVEAIRMKVEELSDGLHDTR</sequence>